<sequence length="465" mass="53566">MSVAEVLIHKIKYLAEHKSALLILYLVWFYYKQRLSKYAIPGPLPVPIFGTLSFYKYLFRKQIHLFTEVNSKKYGPIFSYVGPAGRLVVVKDPNEAKRIVTDTTLFGKTDFARKRMVGLLDYALFLLPSDDLWKKHRKLLQPAFGPTHLRHAARVSQSSTLEIREKFLLELEKKKELKVDARTMFKCITLDVIGQVAFNHPMRSIEALEEGGAGSWDNLDNMSAKPFIYVSIINSKRSAFPSFMYKLLRCDITSPEVASAKKQVYDLLNTLSEERLRKIRNNEQGQEGWEMDVLHRLLISQEKGKLYDEVKSVDFENDNMIEVINNLKYLDNTLKEAQRLHPVVSQVFRAAKEDTQVLGYNIKKGTRCGIFIRGLHLDGKLFKNPLEFNPDRWNGPIVPGSFMPFSDGPHNCIGQKMAIIEAKIIMIGLIQKFEFLLDPEFEYEGMQSITYSLNKPMIISVKERK</sequence>
<dbReference type="Proteomes" id="UP001210925">
    <property type="component" value="Unassembled WGS sequence"/>
</dbReference>
<proteinExistence type="inferred from homology"/>
<dbReference type="Gene3D" id="1.10.630.10">
    <property type="entry name" value="Cytochrome P450"/>
    <property type="match status" value="2"/>
</dbReference>
<dbReference type="InterPro" id="IPR002401">
    <property type="entry name" value="Cyt_P450_E_grp-I"/>
</dbReference>
<evidence type="ECO:0000256" key="3">
    <source>
        <dbReference type="PIRSR" id="PIRSR602401-1"/>
    </source>
</evidence>
<dbReference type="PROSITE" id="PS00086">
    <property type="entry name" value="CYTOCHROME_P450"/>
    <property type="match status" value="1"/>
</dbReference>
<dbReference type="InterPro" id="IPR001128">
    <property type="entry name" value="Cyt_P450"/>
</dbReference>
<dbReference type="CDD" id="cd00302">
    <property type="entry name" value="cytochrome_P450"/>
    <property type="match status" value="1"/>
</dbReference>
<dbReference type="SUPFAM" id="SSF48264">
    <property type="entry name" value="Cytochrome P450"/>
    <property type="match status" value="1"/>
</dbReference>
<dbReference type="PANTHER" id="PTHR24301">
    <property type="entry name" value="THROMBOXANE-A SYNTHASE"/>
    <property type="match status" value="1"/>
</dbReference>
<dbReference type="GO" id="GO:0020037">
    <property type="term" value="F:heme binding"/>
    <property type="evidence" value="ECO:0007669"/>
    <property type="project" value="InterPro"/>
</dbReference>
<reference evidence="5" key="1">
    <citation type="submission" date="2020-05" db="EMBL/GenBank/DDBJ databases">
        <title>Phylogenomic resolution of chytrid fungi.</title>
        <authorList>
            <person name="Stajich J.E."/>
            <person name="Amses K."/>
            <person name="Simmons R."/>
            <person name="Seto K."/>
            <person name="Myers J."/>
            <person name="Bonds A."/>
            <person name="Quandt C.A."/>
            <person name="Barry K."/>
            <person name="Liu P."/>
            <person name="Grigoriev I."/>
            <person name="Longcore J.E."/>
            <person name="James T.Y."/>
        </authorList>
    </citation>
    <scope>NUCLEOTIDE SEQUENCE</scope>
    <source>
        <strain evidence="5">PLAUS21</strain>
    </source>
</reference>
<organism evidence="5 6">
    <name type="scientific">Boothiomyces macroporosus</name>
    <dbReference type="NCBI Taxonomy" id="261099"/>
    <lineage>
        <taxon>Eukaryota</taxon>
        <taxon>Fungi</taxon>
        <taxon>Fungi incertae sedis</taxon>
        <taxon>Chytridiomycota</taxon>
        <taxon>Chytridiomycota incertae sedis</taxon>
        <taxon>Chytridiomycetes</taxon>
        <taxon>Rhizophydiales</taxon>
        <taxon>Terramycetaceae</taxon>
        <taxon>Boothiomyces</taxon>
    </lineage>
</organism>
<keyword evidence="4" id="KW-0560">Oxidoreductase</keyword>
<keyword evidence="2 3" id="KW-0408">Iron</keyword>
<keyword evidence="4" id="KW-0503">Monooxygenase</keyword>
<evidence type="ECO:0000256" key="1">
    <source>
        <dbReference type="ARBA" id="ARBA00022723"/>
    </source>
</evidence>
<feature type="binding site" description="axial binding residue" evidence="3">
    <location>
        <position position="412"/>
    </location>
    <ligand>
        <name>heme</name>
        <dbReference type="ChEBI" id="CHEBI:30413"/>
    </ligand>
    <ligandPart>
        <name>Fe</name>
        <dbReference type="ChEBI" id="CHEBI:18248"/>
    </ligandPart>
</feature>
<evidence type="ECO:0000256" key="4">
    <source>
        <dbReference type="RuleBase" id="RU000461"/>
    </source>
</evidence>
<dbReference type="PRINTS" id="PR00463">
    <property type="entry name" value="EP450I"/>
</dbReference>
<dbReference type="GO" id="GO:0005506">
    <property type="term" value="F:iron ion binding"/>
    <property type="evidence" value="ECO:0007669"/>
    <property type="project" value="InterPro"/>
</dbReference>
<dbReference type="Pfam" id="PF00067">
    <property type="entry name" value="p450"/>
    <property type="match status" value="1"/>
</dbReference>
<comment type="similarity">
    <text evidence="4">Belongs to the cytochrome P450 family.</text>
</comment>
<dbReference type="InterPro" id="IPR017972">
    <property type="entry name" value="Cyt_P450_CS"/>
</dbReference>
<name>A0AAD5Y9Q7_9FUNG</name>
<dbReference type="GO" id="GO:0004497">
    <property type="term" value="F:monooxygenase activity"/>
    <property type="evidence" value="ECO:0007669"/>
    <property type="project" value="UniProtKB-KW"/>
</dbReference>
<dbReference type="GO" id="GO:0016705">
    <property type="term" value="F:oxidoreductase activity, acting on paired donors, with incorporation or reduction of molecular oxygen"/>
    <property type="evidence" value="ECO:0007669"/>
    <property type="project" value="InterPro"/>
</dbReference>
<comment type="cofactor">
    <cofactor evidence="3">
        <name>heme</name>
        <dbReference type="ChEBI" id="CHEBI:30413"/>
    </cofactor>
</comment>
<dbReference type="EMBL" id="JADGKB010000016">
    <property type="protein sequence ID" value="KAJ3259717.1"/>
    <property type="molecule type" value="Genomic_DNA"/>
</dbReference>
<evidence type="ECO:0000313" key="5">
    <source>
        <dbReference type="EMBL" id="KAJ3259717.1"/>
    </source>
</evidence>
<dbReference type="InterPro" id="IPR036396">
    <property type="entry name" value="Cyt_P450_sf"/>
</dbReference>
<comment type="caution">
    <text evidence="5">The sequence shown here is derived from an EMBL/GenBank/DDBJ whole genome shotgun (WGS) entry which is preliminary data.</text>
</comment>
<keyword evidence="1 3" id="KW-0479">Metal-binding</keyword>
<evidence type="ECO:0000313" key="6">
    <source>
        <dbReference type="Proteomes" id="UP001210925"/>
    </source>
</evidence>
<dbReference type="AlphaFoldDB" id="A0AAD5Y9Q7"/>
<evidence type="ECO:0000256" key="2">
    <source>
        <dbReference type="ARBA" id="ARBA00023004"/>
    </source>
</evidence>
<dbReference type="PANTHER" id="PTHR24301:SF2">
    <property type="entry name" value="THROMBOXANE-A SYNTHASE"/>
    <property type="match status" value="1"/>
</dbReference>
<gene>
    <name evidence="5" type="primary">CYP4D2_2</name>
    <name evidence="5" type="ORF">HK103_001978</name>
</gene>
<accession>A0AAD5Y9Q7</accession>
<keyword evidence="6" id="KW-1185">Reference proteome</keyword>
<protein>
    <submittedName>
        <fullName evidence="5">Cytochrome P450 4d2</fullName>
    </submittedName>
</protein>
<keyword evidence="3 4" id="KW-0349">Heme</keyword>